<dbReference type="RefSeq" id="WP_286303341.1">
    <property type="nucleotide sequence ID" value="NZ_AP027741.1"/>
</dbReference>
<keyword evidence="1" id="KW-1133">Transmembrane helix</keyword>
<feature type="transmembrane region" description="Helical" evidence="1">
    <location>
        <begin position="73"/>
        <end position="90"/>
    </location>
</feature>
<evidence type="ECO:0000313" key="2">
    <source>
        <dbReference type="EMBL" id="GAA0232672.1"/>
    </source>
</evidence>
<organism evidence="2 3">
    <name type="scientific">Methylophaga marina</name>
    <dbReference type="NCBI Taxonomy" id="45495"/>
    <lineage>
        <taxon>Bacteria</taxon>
        <taxon>Pseudomonadati</taxon>
        <taxon>Pseudomonadota</taxon>
        <taxon>Gammaproteobacteria</taxon>
        <taxon>Thiotrichales</taxon>
        <taxon>Piscirickettsiaceae</taxon>
        <taxon>Methylophaga</taxon>
    </lineage>
</organism>
<name>A0ABN0TXI4_9GAMM</name>
<keyword evidence="1" id="KW-0472">Membrane</keyword>
<proteinExistence type="predicted"/>
<keyword evidence="1" id="KW-0812">Transmembrane</keyword>
<dbReference type="EMBL" id="BAAADG010000018">
    <property type="protein sequence ID" value="GAA0232672.1"/>
    <property type="molecule type" value="Genomic_DNA"/>
</dbReference>
<gene>
    <name evidence="2" type="ORF">GCM10008964_24900</name>
</gene>
<reference evidence="2 3" key="1">
    <citation type="journal article" date="2019" name="Int. J. Syst. Evol. Microbiol.">
        <title>The Global Catalogue of Microorganisms (GCM) 10K type strain sequencing project: providing services to taxonomists for standard genome sequencing and annotation.</title>
        <authorList>
            <consortium name="The Broad Institute Genomics Platform"/>
            <consortium name="The Broad Institute Genome Sequencing Center for Infectious Disease"/>
            <person name="Wu L."/>
            <person name="Ma J."/>
        </authorList>
    </citation>
    <scope>NUCLEOTIDE SEQUENCE [LARGE SCALE GENOMIC DNA]</scope>
    <source>
        <strain evidence="2 3">JCM 6886</strain>
    </source>
</reference>
<evidence type="ECO:0000313" key="3">
    <source>
        <dbReference type="Proteomes" id="UP001501476"/>
    </source>
</evidence>
<evidence type="ECO:0000256" key="1">
    <source>
        <dbReference type="SAM" id="Phobius"/>
    </source>
</evidence>
<sequence>MTSTPFRADWISKSLAGIVLGFFAAMSICGLFFLLPLQIGRSGEAQLIMWLLGPIWLTILSTCFLFRSGARAWFWLGLTNVVLYALYFLFKSF</sequence>
<comment type="caution">
    <text evidence="2">The sequence shown here is derived from an EMBL/GenBank/DDBJ whole genome shotgun (WGS) entry which is preliminary data.</text>
</comment>
<feature type="transmembrane region" description="Helical" evidence="1">
    <location>
        <begin position="47"/>
        <end position="67"/>
    </location>
</feature>
<feature type="transmembrane region" description="Helical" evidence="1">
    <location>
        <begin position="15"/>
        <end position="35"/>
    </location>
</feature>
<evidence type="ECO:0008006" key="4">
    <source>
        <dbReference type="Google" id="ProtNLM"/>
    </source>
</evidence>
<protein>
    <recommendedName>
        <fullName evidence="4">Iron transporter</fullName>
    </recommendedName>
</protein>
<keyword evidence="3" id="KW-1185">Reference proteome</keyword>
<dbReference type="Proteomes" id="UP001501476">
    <property type="component" value="Unassembled WGS sequence"/>
</dbReference>
<accession>A0ABN0TXI4</accession>